<sequence>VKSKLTEEFKEAFSLFDKDGDGTITTKELGTVMRSLGQNPTEAELQDMINEVDADGNGTIDFPEFLTMMARKMKDTDSEEEIREAFRVFDKDGNGYISAAELRHVMTNLGEKLTDEEGWGFHSHWRHPCPECMHSQYYKRLWILVSPQWHCNGVYI</sequence>
<evidence type="ECO:0000313" key="8">
    <source>
        <dbReference type="Ensembl" id="ENSGMOP00000035176.1"/>
    </source>
</evidence>
<dbReference type="Proteomes" id="UP000694546">
    <property type="component" value="Chromosome 21"/>
</dbReference>
<feature type="domain" description="EF-hand" evidence="7">
    <location>
        <begin position="40"/>
        <end position="75"/>
    </location>
</feature>
<name>A0A8C5AQI0_GADMO</name>
<dbReference type="SUPFAM" id="SSF47473">
    <property type="entry name" value="EF-hand"/>
    <property type="match status" value="1"/>
</dbReference>
<dbReference type="GeneTree" id="ENSGT00940000164310"/>
<evidence type="ECO:0000313" key="9">
    <source>
        <dbReference type="Proteomes" id="UP000694546"/>
    </source>
</evidence>
<keyword evidence="2" id="KW-0488">Methylation</keyword>
<gene>
    <name evidence="8" type="primary">calm1a</name>
</gene>
<dbReference type="PANTHER" id="PTHR23048">
    <property type="entry name" value="MYOSIN LIGHT CHAIN 1, 3"/>
    <property type="match status" value="1"/>
</dbReference>
<keyword evidence="9" id="KW-1185">Reference proteome</keyword>
<evidence type="ECO:0000256" key="5">
    <source>
        <dbReference type="ARBA" id="ARBA00022837"/>
    </source>
</evidence>
<organism evidence="8 9">
    <name type="scientific">Gadus morhua</name>
    <name type="common">Atlantic cod</name>
    <dbReference type="NCBI Taxonomy" id="8049"/>
    <lineage>
        <taxon>Eukaryota</taxon>
        <taxon>Metazoa</taxon>
        <taxon>Chordata</taxon>
        <taxon>Craniata</taxon>
        <taxon>Vertebrata</taxon>
        <taxon>Euteleostomi</taxon>
        <taxon>Actinopterygii</taxon>
        <taxon>Neopterygii</taxon>
        <taxon>Teleostei</taxon>
        <taxon>Neoteleostei</taxon>
        <taxon>Acanthomorphata</taxon>
        <taxon>Zeiogadaria</taxon>
        <taxon>Gadariae</taxon>
        <taxon>Gadiformes</taxon>
        <taxon>Gadoidei</taxon>
        <taxon>Gadidae</taxon>
        <taxon>Gadus</taxon>
    </lineage>
</organism>
<dbReference type="PANTHER" id="PTHR23048:SF0">
    <property type="entry name" value="CALMODULIN LIKE 3"/>
    <property type="match status" value="1"/>
</dbReference>
<dbReference type="Pfam" id="PF13405">
    <property type="entry name" value="EF-hand_6"/>
    <property type="match status" value="1"/>
</dbReference>
<dbReference type="PROSITE" id="PS00018">
    <property type="entry name" value="EF_HAND_1"/>
    <property type="match status" value="3"/>
</dbReference>
<dbReference type="GO" id="GO:0016460">
    <property type="term" value="C:myosin II complex"/>
    <property type="evidence" value="ECO:0007669"/>
    <property type="project" value="TreeGrafter"/>
</dbReference>
<dbReference type="GO" id="GO:0005737">
    <property type="term" value="C:cytoplasm"/>
    <property type="evidence" value="ECO:0007669"/>
    <property type="project" value="UniProtKB-ARBA"/>
</dbReference>
<dbReference type="InterPro" id="IPR050230">
    <property type="entry name" value="CALM/Myosin/TropC-like"/>
</dbReference>
<dbReference type="InterPro" id="IPR011992">
    <property type="entry name" value="EF-hand-dom_pair"/>
</dbReference>
<dbReference type="Pfam" id="PF13499">
    <property type="entry name" value="EF-hand_7"/>
    <property type="match status" value="1"/>
</dbReference>
<dbReference type="Gene3D" id="1.10.238.10">
    <property type="entry name" value="EF-hand"/>
    <property type="match status" value="2"/>
</dbReference>
<comment type="function">
    <text evidence="6">Calmodulin acts as part of a calcium signal transduction pathway by mediating the control of a large number of enzymes, ion channels, aquaporins and other proteins through calcium-binding. Calcium-binding is required for the activation of calmodulin. Among the enzymes to be stimulated by the calmodulin-calcium complex are a number of protein kinases, such as myosin light-chain kinases and calmodulin-dependent protein kinase type II (CaMK2), and phosphatases.</text>
</comment>
<protein>
    <recommendedName>
        <fullName evidence="7">EF-hand domain-containing protein</fullName>
    </recommendedName>
</protein>
<dbReference type="CDD" id="cd00051">
    <property type="entry name" value="EFh"/>
    <property type="match status" value="2"/>
</dbReference>
<evidence type="ECO:0000256" key="1">
    <source>
        <dbReference type="ARBA" id="ARBA00009763"/>
    </source>
</evidence>
<dbReference type="GO" id="GO:0005509">
    <property type="term" value="F:calcium ion binding"/>
    <property type="evidence" value="ECO:0007669"/>
    <property type="project" value="InterPro"/>
</dbReference>
<dbReference type="InterPro" id="IPR002048">
    <property type="entry name" value="EF_hand_dom"/>
</dbReference>
<dbReference type="Ensembl" id="ENSGMOT00000050397.1">
    <property type="protein sequence ID" value="ENSGMOP00000035176.1"/>
    <property type="gene ID" value="ENSGMOG00000036333.1"/>
</dbReference>
<feature type="domain" description="EF-hand" evidence="7">
    <location>
        <begin position="4"/>
        <end position="39"/>
    </location>
</feature>
<evidence type="ECO:0000256" key="2">
    <source>
        <dbReference type="ARBA" id="ARBA00022481"/>
    </source>
</evidence>
<evidence type="ECO:0000256" key="6">
    <source>
        <dbReference type="ARBA" id="ARBA00037485"/>
    </source>
</evidence>
<proteinExistence type="inferred from homology"/>
<evidence type="ECO:0000256" key="3">
    <source>
        <dbReference type="ARBA" id="ARBA00022723"/>
    </source>
</evidence>
<dbReference type="AlphaFoldDB" id="A0A8C5AQI0"/>
<keyword evidence="5" id="KW-0106">Calcium</keyword>
<dbReference type="SMART" id="SM00054">
    <property type="entry name" value="EFh"/>
    <property type="match status" value="3"/>
</dbReference>
<keyword evidence="3" id="KW-0479">Metal-binding</keyword>
<accession>A0A8C5AQI0</accession>
<evidence type="ECO:0000259" key="7">
    <source>
        <dbReference type="PROSITE" id="PS50222"/>
    </source>
</evidence>
<keyword evidence="4" id="KW-0677">Repeat</keyword>
<reference evidence="8" key="1">
    <citation type="submission" date="2025-08" db="UniProtKB">
        <authorList>
            <consortium name="Ensembl"/>
        </authorList>
    </citation>
    <scope>IDENTIFICATION</scope>
</reference>
<comment type="similarity">
    <text evidence="1">Belongs to the calmodulin family.</text>
</comment>
<evidence type="ECO:0000256" key="4">
    <source>
        <dbReference type="ARBA" id="ARBA00022737"/>
    </source>
</evidence>
<reference evidence="8" key="2">
    <citation type="submission" date="2025-09" db="UniProtKB">
        <authorList>
            <consortium name="Ensembl"/>
        </authorList>
    </citation>
    <scope>IDENTIFICATION</scope>
</reference>
<feature type="domain" description="EF-hand" evidence="7">
    <location>
        <begin position="77"/>
        <end position="112"/>
    </location>
</feature>
<dbReference type="PROSITE" id="PS50222">
    <property type="entry name" value="EF_HAND_2"/>
    <property type="match status" value="3"/>
</dbReference>
<dbReference type="InterPro" id="IPR018247">
    <property type="entry name" value="EF_Hand_1_Ca_BS"/>
</dbReference>